<evidence type="ECO:0000259" key="1">
    <source>
        <dbReference type="Pfam" id="PF12770"/>
    </source>
</evidence>
<dbReference type="EMBL" id="PPXF01000065">
    <property type="protein sequence ID" value="POH59665.1"/>
    <property type="molecule type" value="Genomic_DNA"/>
</dbReference>
<dbReference type="RefSeq" id="WP_103432451.1">
    <property type="nucleotide sequence ID" value="NZ_PPXF01000065.1"/>
</dbReference>
<dbReference type="InterPro" id="IPR024983">
    <property type="entry name" value="CHAT_dom"/>
</dbReference>
<dbReference type="AlphaFoldDB" id="A0A2S3Z626"/>
<gene>
    <name evidence="2" type="ORF">C3B59_17385</name>
</gene>
<proteinExistence type="predicted"/>
<dbReference type="Proteomes" id="UP000237104">
    <property type="component" value="Unassembled WGS sequence"/>
</dbReference>
<dbReference type="Pfam" id="PF12770">
    <property type="entry name" value="CHAT"/>
    <property type="match status" value="1"/>
</dbReference>
<sequence length="1203" mass="128898">MTDEEKKLLEKRFEALERLHTAEEHGQAMLMLLDDLRDHEVDATTLATIAFAFTHAQETWNDDDAGRAAVLFGEAAVLHGHPGALMYPTMALAKAAVRQPGQLSPWVYNVVVAQGLLRTPQSSKTFGGIRARELINHDGLDARGLIHLAENQLNRTPTGSPHRPQLWLDLAQGFGQLARRDGGDPRAWVAARYALGRARTEQDSLPVGIGDPEVWLESAYLWSTFPADDPEKARREEAKLLTRALRAVAERGDARVTTIAIERGLAFLRAAHSVTGARSESSTLFRALIGFPLNETQQALVLFVLANDITLDVVQQHTPPHRLGEAESAARRALALQPDNEEFRRVIAWVLGAQGKFATDADTALAKAAELRSWIGSRVPEWSQLAAIGIALLRAIDLGADRRIALEAVAIAESFPHSGPAERGIEGYRKQLRVDAYFHLFPVDPERAMVGLRQELAARERLGSWTGLAIALAADLALTATVNSADEAASELQKEASLWPGDSELNLFEAVQALQEQPGVAALGHIMPSGLAASEIALAAAERIATLPVRHLALRLVRSDDELLPEVVEMLDYPGLDDAAVRSFRNIAGRTYFNRFVEMNDPAALSRAEELVVPADSKADLGVADLMLLLVVLDAAARRDRRPLTIGDRRIVVLQELRDRKDVSLEVRLRIAARLQVSLGGLWGLVWTQFTAVADDLIDRVRSGGAAEVLSYAQGIASRASYAAALGGDAIKAIEIAERGQGILAAAAMQQYGVSTELLHVAQPRLYAAWSVAARRLQSAIQGSVPQLDSWNSHVPTDPPTRRVTPTELLAELSTGSPQVAGLVAAERAARSDLEAAVGAILPDPTVATMVSHLQVTGGRLVYLIASGWGGMGVVLHADGRIRSVVLPALGSDAVQRWMTALNDAEPESVTRAPVRGVASEPPRESSLAVLSELATALAPLEQSLGETEGPIQLVPMGELALLPVVAGLQWLRPDDNWLELSVAASGRLHIAAATRLKRTAGNTAVVAVTNPSPATRSDGTTFRDLPAATREGDEVAGVDGGVHHTQGTATLAASVDALRGANLVLHFAVHGEADPDAPERSRMYLADGPGGVASALSAAEVASSPINTRLVYLGSCWTGRPGERLPDEAVGFPTLLLQAGAAAVVAPLWPIDDAAAYTFATAFYRSWRSGTTPAQALADAMRHTRSWHPRSMTWAAFSLHGV</sequence>
<evidence type="ECO:0000313" key="3">
    <source>
        <dbReference type="Proteomes" id="UP000237104"/>
    </source>
</evidence>
<dbReference type="OrthoDB" id="530069at2"/>
<comment type="caution">
    <text evidence="2">The sequence shown here is derived from an EMBL/GenBank/DDBJ whole genome shotgun (WGS) entry which is preliminary data.</text>
</comment>
<feature type="domain" description="CHAT" evidence="1">
    <location>
        <begin position="930"/>
        <end position="1202"/>
    </location>
</feature>
<organism evidence="2 3">
    <name type="scientific">Cryobacterium zongtaii</name>
    <dbReference type="NCBI Taxonomy" id="1259217"/>
    <lineage>
        <taxon>Bacteria</taxon>
        <taxon>Bacillati</taxon>
        <taxon>Actinomycetota</taxon>
        <taxon>Actinomycetes</taxon>
        <taxon>Micrococcales</taxon>
        <taxon>Microbacteriaceae</taxon>
        <taxon>Cryobacterium</taxon>
    </lineage>
</organism>
<accession>A0A2S3Z626</accession>
<evidence type="ECO:0000313" key="2">
    <source>
        <dbReference type="EMBL" id="POH59665.1"/>
    </source>
</evidence>
<reference evidence="2 3" key="1">
    <citation type="submission" date="2018-01" db="EMBL/GenBank/DDBJ databases">
        <title>Cryobacterium sp. nov., from glaciers in China.</title>
        <authorList>
            <person name="Liu Q."/>
            <person name="Xin Y.-H."/>
        </authorList>
    </citation>
    <scope>NUCLEOTIDE SEQUENCE [LARGE SCALE GENOMIC DNA]</scope>
    <source>
        <strain evidence="2 3">TMB1-8</strain>
    </source>
</reference>
<name>A0A2S3Z626_9MICO</name>
<protein>
    <recommendedName>
        <fullName evidence="1">CHAT domain-containing protein</fullName>
    </recommendedName>
</protein>